<reference evidence="2 3" key="1">
    <citation type="journal article" date="2014" name="Int. J. Syst. Evol. Microbiol.">
        <title>Complete genome sequence of Corynebacterium casei LMG S-19264T (=DSM 44701T), isolated from a smear-ripened cheese.</title>
        <authorList>
            <consortium name="US DOE Joint Genome Institute (JGI-PGF)"/>
            <person name="Walter F."/>
            <person name="Albersmeier A."/>
            <person name="Kalinowski J."/>
            <person name="Ruckert C."/>
        </authorList>
    </citation>
    <scope>NUCLEOTIDE SEQUENCE [LARGE SCALE GENOMIC DNA]</scope>
    <source>
        <strain evidence="2 3">CGMCC 1.15286</strain>
    </source>
</reference>
<comment type="caution">
    <text evidence="2">The sequence shown here is derived from an EMBL/GenBank/DDBJ whole genome shotgun (WGS) entry which is preliminary data.</text>
</comment>
<accession>A0A917HLM4</accession>
<proteinExistence type="predicted"/>
<feature type="signal peptide" evidence="1">
    <location>
        <begin position="1"/>
        <end position="23"/>
    </location>
</feature>
<organism evidence="2 3">
    <name type="scientific">Paenibacillus radicis</name>
    <name type="common">ex Gao et al. 2016</name>
    <dbReference type="NCBI Taxonomy" id="1737354"/>
    <lineage>
        <taxon>Bacteria</taxon>
        <taxon>Bacillati</taxon>
        <taxon>Bacillota</taxon>
        <taxon>Bacilli</taxon>
        <taxon>Bacillales</taxon>
        <taxon>Paenibacillaceae</taxon>
        <taxon>Paenibacillus</taxon>
    </lineage>
</organism>
<sequence>MRTRLRGLTVTTYALKLPWSAFASVIPLPGEFQVSIDCVAPTRSSLYPDKPY</sequence>
<evidence type="ECO:0000313" key="3">
    <source>
        <dbReference type="Proteomes" id="UP000600247"/>
    </source>
</evidence>
<evidence type="ECO:0000313" key="2">
    <source>
        <dbReference type="EMBL" id="GGG82344.1"/>
    </source>
</evidence>
<evidence type="ECO:0000256" key="1">
    <source>
        <dbReference type="SAM" id="SignalP"/>
    </source>
</evidence>
<protein>
    <submittedName>
        <fullName evidence="2">Uncharacterized protein</fullName>
    </submittedName>
</protein>
<dbReference type="EMBL" id="BMHY01000010">
    <property type="protein sequence ID" value="GGG82344.1"/>
    <property type="molecule type" value="Genomic_DNA"/>
</dbReference>
<keyword evidence="1" id="KW-0732">Signal</keyword>
<dbReference type="AlphaFoldDB" id="A0A917HLM4"/>
<keyword evidence="3" id="KW-1185">Reference proteome</keyword>
<name>A0A917HLM4_9BACL</name>
<gene>
    <name evidence="2" type="ORF">GCM10010918_44650</name>
</gene>
<feature type="chain" id="PRO_5037319884" evidence="1">
    <location>
        <begin position="24"/>
        <end position="52"/>
    </location>
</feature>
<dbReference type="Proteomes" id="UP000600247">
    <property type="component" value="Unassembled WGS sequence"/>
</dbReference>